<dbReference type="Pfam" id="PF00724">
    <property type="entry name" value="Oxidored_FMN"/>
    <property type="match status" value="1"/>
</dbReference>
<dbReference type="GO" id="GO:0050661">
    <property type="term" value="F:NADP binding"/>
    <property type="evidence" value="ECO:0007669"/>
    <property type="project" value="UniProtKB-UniRule"/>
</dbReference>
<feature type="binding site" evidence="7">
    <location>
        <position position="27"/>
    </location>
    <ligand>
        <name>substrate</name>
    </ligand>
</feature>
<comment type="similarity">
    <text evidence="7">Belongs to the NADH:flavin oxidoreductase/NADH oxidase family. NamA subfamily.</text>
</comment>
<feature type="binding site" evidence="7">
    <location>
        <begin position="22"/>
        <end position="25"/>
    </location>
    <ligand>
        <name>FMN</name>
        <dbReference type="ChEBI" id="CHEBI:58210"/>
    </ligand>
</feature>
<keyword evidence="4 7" id="KW-0288">FMN</keyword>
<dbReference type="AlphaFoldDB" id="A0A378MDB7"/>
<dbReference type="NCBIfam" id="NF010047">
    <property type="entry name" value="PRK13523.1"/>
    <property type="match status" value="1"/>
</dbReference>
<dbReference type="SUPFAM" id="SSF51395">
    <property type="entry name" value="FMN-linked oxidoreductases"/>
    <property type="match status" value="1"/>
</dbReference>
<dbReference type="EC" id="1.6.99.1" evidence="7"/>
<feature type="binding site" evidence="7">
    <location>
        <position position="59"/>
    </location>
    <ligand>
        <name>FMN</name>
        <dbReference type="ChEBI" id="CHEBI:58210"/>
    </ligand>
</feature>
<keyword evidence="6 7" id="KW-0560">Oxidoreductase</keyword>
<organism evidence="9 10">
    <name type="scientific">Listeria grayi</name>
    <name type="common">Listeria murrayi</name>
    <dbReference type="NCBI Taxonomy" id="1641"/>
    <lineage>
        <taxon>Bacteria</taxon>
        <taxon>Bacillati</taxon>
        <taxon>Bacillota</taxon>
        <taxon>Bacilli</taxon>
        <taxon>Bacillales</taxon>
        <taxon>Listeriaceae</taxon>
        <taxon>Listeria</taxon>
    </lineage>
</organism>
<evidence type="ECO:0000256" key="4">
    <source>
        <dbReference type="ARBA" id="ARBA00022643"/>
    </source>
</evidence>
<dbReference type="CDD" id="cd02932">
    <property type="entry name" value="OYE_YqiM_FMN"/>
    <property type="match status" value="1"/>
</dbReference>
<keyword evidence="5 7" id="KW-0521">NADP</keyword>
<dbReference type="PANTHER" id="PTHR43303">
    <property type="entry name" value="NADPH DEHYDROGENASE C23G7.10C-RELATED"/>
    <property type="match status" value="1"/>
</dbReference>
<sequence length="337" mass="37318">MSKLFSEYKMKDVTLKNRLVMSPMCMYSVEKKDGIATDFHLAHYASRAAGGTGLILLEATAVQAVGRISYQDLGIWNDEQIPALKRIVDSVHSYDAKVGIQLAHAGRKAELDEEIVAPSAIAFSDDYKKPKELTKDEIAEIVSDFKRAAFRAKEAGFDVIELHAAHGYLVHQFLSPLSNRREDTYGGPAGNRYRILGEIIRAIREVWDGPLLVRISATDYVHGGLTLEDHVPFAKWMKADGVQLIDVSTGGNVPVRPNVYPGYQTRYADDLRQKAGIATGALGMITTGAQAEEILGNERADLIVIGRELLRDPYFARTAALELGEEITPPKQYERGW</sequence>
<dbReference type="GO" id="GO:0003959">
    <property type="term" value="F:NADPH dehydrogenase activity"/>
    <property type="evidence" value="ECO:0007669"/>
    <property type="project" value="UniProtKB-UniRule"/>
</dbReference>
<dbReference type="InterPro" id="IPR044152">
    <property type="entry name" value="YqjM-like"/>
</dbReference>
<dbReference type="HAMAP" id="MF_01614">
    <property type="entry name" value="NamA"/>
    <property type="match status" value="1"/>
</dbReference>
<protein>
    <recommendedName>
        <fullName evidence="7">NADPH dehydrogenase</fullName>
        <ecNumber evidence="7">1.6.99.1</ecNumber>
    </recommendedName>
</protein>
<evidence type="ECO:0000313" key="10">
    <source>
        <dbReference type="Proteomes" id="UP000254879"/>
    </source>
</evidence>
<name>A0A378MDB7_LISGR</name>
<evidence type="ECO:0000256" key="6">
    <source>
        <dbReference type="ARBA" id="ARBA00023002"/>
    </source>
</evidence>
<dbReference type="InterPro" id="IPR023663">
    <property type="entry name" value="NADPH_DH_bac"/>
</dbReference>
<comment type="subunit">
    <text evidence="7">Homotetramer.</text>
</comment>
<accession>A0A378MDB7</accession>
<feature type="domain" description="NADH:flavin oxidoreductase/NADH oxidase N-terminal" evidence="8">
    <location>
        <begin position="3"/>
        <end position="322"/>
    </location>
</feature>
<comment type="function">
    <text evidence="7">Catalyzes the reduction of the double bond of an array of alpha,beta-unsaturated aldehydes and ketones. It also reduces the nitro group of nitroester and nitroaromatic compounds. It could have a role in detoxification processes.</text>
</comment>
<evidence type="ECO:0000256" key="7">
    <source>
        <dbReference type="HAMAP-Rule" id="MF_01614"/>
    </source>
</evidence>
<feature type="binding site" evidence="7">
    <location>
        <begin position="306"/>
        <end position="307"/>
    </location>
    <ligand>
        <name>FMN</name>
        <dbReference type="ChEBI" id="CHEBI:58210"/>
    </ligand>
</feature>
<dbReference type="InterPro" id="IPR013785">
    <property type="entry name" value="Aldolase_TIM"/>
</dbReference>
<dbReference type="Gene3D" id="3.20.20.70">
    <property type="entry name" value="Aldolase class I"/>
    <property type="match status" value="1"/>
</dbReference>
<gene>
    <name evidence="7 9" type="primary">namA</name>
    <name evidence="9" type="ORF">NCTC10815_01689</name>
</gene>
<proteinExistence type="inferred from homology"/>
<dbReference type="GO" id="GO:0009636">
    <property type="term" value="P:response to toxic substance"/>
    <property type="evidence" value="ECO:0007669"/>
    <property type="project" value="UniProtKB-KW"/>
</dbReference>
<feature type="binding site" evidence="7">
    <location>
        <position position="101"/>
    </location>
    <ligand>
        <name>FMN</name>
        <dbReference type="ChEBI" id="CHEBI:58210"/>
    </ligand>
</feature>
<dbReference type="GO" id="GO:0010181">
    <property type="term" value="F:FMN binding"/>
    <property type="evidence" value="ECO:0007669"/>
    <property type="project" value="UniProtKB-UniRule"/>
</dbReference>
<dbReference type="InterPro" id="IPR001155">
    <property type="entry name" value="OxRdtase_FMN_N"/>
</dbReference>
<reference evidence="9 10" key="1">
    <citation type="submission" date="2018-06" db="EMBL/GenBank/DDBJ databases">
        <authorList>
            <consortium name="Pathogen Informatics"/>
            <person name="Doyle S."/>
        </authorList>
    </citation>
    <scope>NUCLEOTIDE SEQUENCE [LARGE SCALE GENOMIC DNA]</scope>
    <source>
        <strain evidence="10">NCTC 10815</strain>
    </source>
</reference>
<dbReference type="Proteomes" id="UP000254879">
    <property type="component" value="Unassembled WGS sequence"/>
</dbReference>
<feature type="binding site" evidence="7">
    <location>
        <begin position="163"/>
        <end position="166"/>
    </location>
    <ligand>
        <name>substrate</name>
    </ligand>
</feature>
<dbReference type="EMBL" id="UGPG01000001">
    <property type="protein sequence ID" value="STY44347.1"/>
    <property type="molecule type" value="Genomic_DNA"/>
</dbReference>
<evidence type="ECO:0000256" key="5">
    <source>
        <dbReference type="ARBA" id="ARBA00022857"/>
    </source>
</evidence>
<evidence type="ECO:0000256" key="2">
    <source>
        <dbReference type="ARBA" id="ARBA00022575"/>
    </source>
</evidence>
<dbReference type="RefSeq" id="WP_115345947.1">
    <property type="nucleotide sequence ID" value="NZ_UGPG01000001.1"/>
</dbReference>
<evidence type="ECO:0000259" key="8">
    <source>
        <dbReference type="Pfam" id="PF00724"/>
    </source>
</evidence>
<keyword evidence="3 7" id="KW-0285">Flavoprotein</keyword>
<evidence type="ECO:0000256" key="1">
    <source>
        <dbReference type="ARBA" id="ARBA00001917"/>
    </source>
</evidence>
<feature type="binding site" evidence="7">
    <location>
        <position position="214"/>
    </location>
    <ligand>
        <name>FMN</name>
        <dbReference type="ChEBI" id="CHEBI:58210"/>
    </ligand>
</feature>
<comment type="catalytic activity">
    <reaction evidence="7">
        <text>A + NADPH + H(+) = AH2 + NADP(+)</text>
        <dbReference type="Rhea" id="RHEA:13149"/>
        <dbReference type="ChEBI" id="CHEBI:13193"/>
        <dbReference type="ChEBI" id="CHEBI:15378"/>
        <dbReference type="ChEBI" id="CHEBI:17499"/>
        <dbReference type="ChEBI" id="CHEBI:57783"/>
        <dbReference type="ChEBI" id="CHEBI:58349"/>
        <dbReference type="EC" id="1.6.99.1"/>
    </reaction>
</comment>
<evidence type="ECO:0000256" key="3">
    <source>
        <dbReference type="ARBA" id="ARBA00022630"/>
    </source>
</evidence>
<evidence type="ECO:0000313" key="9">
    <source>
        <dbReference type="EMBL" id="STY44347.1"/>
    </source>
</evidence>
<comment type="cofactor">
    <cofactor evidence="1 7">
        <name>FMN</name>
        <dbReference type="ChEBI" id="CHEBI:58210"/>
    </cofactor>
</comment>
<dbReference type="PANTHER" id="PTHR43303:SF4">
    <property type="entry name" value="NADPH DEHYDROGENASE C23G7.10C-RELATED"/>
    <property type="match status" value="1"/>
</dbReference>
<keyword evidence="2 7" id="KW-0216">Detoxification</keyword>